<reference evidence="1 2" key="1">
    <citation type="journal article" date="2015" name="Int. J. Syst. Evol. Microbiol.">
        <title>Mariniphaga sediminis sp. nov., isolated from coastal sediment.</title>
        <authorList>
            <person name="Wang F.Q."/>
            <person name="Shen Q.Y."/>
            <person name="Chen G.J."/>
            <person name="Du Z.J."/>
        </authorList>
    </citation>
    <scope>NUCLEOTIDE SEQUENCE [LARGE SCALE GENOMIC DNA]</scope>
    <source>
        <strain evidence="1 2">SY21</strain>
    </source>
</reference>
<gene>
    <name evidence="1" type="ORF">D1164_21985</name>
</gene>
<evidence type="ECO:0000313" key="1">
    <source>
        <dbReference type="EMBL" id="RIH63022.1"/>
    </source>
</evidence>
<dbReference type="Proteomes" id="UP000266441">
    <property type="component" value="Unassembled WGS sequence"/>
</dbReference>
<dbReference type="EMBL" id="QWET01000028">
    <property type="protein sequence ID" value="RIH63022.1"/>
    <property type="molecule type" value="Genomic_DNA"/>
</dbReference>
<organism evidence="1 2">
    <name type="scientific">Mariniphaga sediminis</name>
    <dbReference type="NCBI Taxonomy" id="1628158"/>
    <lineage>
        <taxon>Bacteria</taxon>
        <taxon>Pseudomonadati</taxon>
        <taxon>Bacteroidota</taxon>
        <taxon>Bacteroidia</taxon>
        <taxon>Marinilabiliales</taxon>
        <taxon>Prolixibacteraceae</taxon>
        <taxon>Mariniphaga</taxon>
    </lineage>
</organism>
<proteinExistence type="predicted"/>
<sequence length="144" mass="16962">MVPAKIRLFIVLSTVKFKRILMELPQIRNNNVESFLDRAEIVKETAGQIQKDFGMFGVEITFSGEVENAYDELHRQLTIQISELVQRNYDKLLSVLYHVDITDHEITQAEQDLPHYSHVEIIAHQVIARELKKVLWRHYFKSKK</sequence>
<dbReference type="AlphaFoldDB" id="A0A399CX06"/>
<evidence type="ECO:0000313" key="2">
    <source>
        <dbReference type="Proteomes" id="UP000266441"/>
    </source>
</evidence>
<comment type="caution">
    <text evidence="1">The sequence shown here is derived from an EMBL/GenBank/DDBJ whole genome shotgun (WGS) entry which is preliminary data.</text>
</comment>
<accession>A0A399CX06</accession>
<protein>
    <submittedName>
        <fullName evidence="1">Uncharacterized protein</fullName>
    </submittedName>
</protein>
<keyword evidence="2" id="KW-1185">Reference proteome</keyword>
<name>A0A399CX06_9BACT</name>